<keyword evidence="2" id="KW-1185">Reference proteome</keyword>
<organism evidence="1 2">
    <name type="scientific">Solirubrobacter ginsenosidimutans</name>
    <dbReference type="NCBI Taxonomy" id="490573"/>
    <lineage>
        <taxon>Bacteria</taxon>
        <taxon>Bacillati</taxon>
        <taxon>Actinomycetota</taxon>
        <taxon>Thermoleophilia</taxon>
        <taxon>Solirubrobacterales</taxon>
        <taxon>Solirubrobacteraceae</taxon>
        <taxon>Solirubrobacter</taxon>
    </lineage>
</organism>
<proteinExistence type="predicted"/>
<dbReference type="Gene3D" id="3.40.50.880">
    <property type="match status" value="1"/>
</dbReference>
<dbReference type="EMBL" id="JAPDOD010000037">
    <property type="protein sequence ID" value="MDA0164773.1"/>
    <property type="molecule type" value="Genomic_DNA"/>
</dbReference>
<name>A0A9X3S9A4_9ACTN</name>
<dbReference type="RefSeq" id="WP_270044023.1">
    <property type="nucleotide sequence ID" value="NZ_JAPDOD010000037.1"/>
</dbReference>
<dbReference type="Proteomes" id="UP001149140">
    <property type="component" value="Unassembled WGS sequence"/>
</dbReference>
<evidence type="ECO:0008006" key="3">
    <source>
        <dbReference type="Google" id="ProtNLM"/>
    </source>
</evidence>
<reference evidence="1" key="1">
    <citation type="submission" date="2022-10" db="EMBL/GenBank/DDBJ databases">
        <title>The WGS of Solirubrobacter ginsenosidimutans DSM 21036.</title>
        <authorList>
            <person name="Jiang Z."/>
        </authorList>
    </citation>
    <scope>NUCLEOTIDE SEQUENCE</scope>
    <source>
        <strain evidence="1">DSM 21036</strain>
    </source>
</reference>
<dbReference type="InterPro" id="IPR029062">
    <property type="entry name" value="Class_I_gatase-like"/>
</dbReference>
<protein>
    <recommendedName>
        <fullName evidence="3">Peptidase S51</fullName>
    </recommendedName>
</protein>
<sequence>MPSVFLIGGGRGEDAVRASHAPFVHAVGESRIVVLVLDEGEDTDTDRWAHSLTDAGASEVVTVVVSKDRPPAAEDFAGAGGVFVAGGWTPGYQEVLVGAGMDWLPRDAVYAGFSAGAAIAGEWAIVGGHRLGEREVCAEEAGEDLEQLTVRPGLGLLPFAIDVHATQWGTVTRLIHAVRAGLAPVGWAVDEGTVLICDGDRVAGVEGLGSAYRVAGGEGDLRLEVATAAP</sequence>
<accession>A0A9X3S9A4</accession>
<evidence type="ECO:0000313" key="2">
    <source>
        <dbReference type="Proteomes" id="UP001149140"/>
    </source>
</evidence>
<gene>
    <name evidence="1" type="ORF">OM076_31180</name>
</gene>
<dbReference type="SUPFAM" id="SSF52317">
    <property type="entry name" value="Class I glutamine amidotransferase-like"/>
    <property type="match status" value="1"/>
</dbReference>
<evidence type="ECO:0000313" key="1">
    <source>
        <dbReference type="EMBL" id="MDA0164773.1"/>
    </source>
</evidence>
<dbReference type="AlphaFoldDB" id="A0A9X3S9A4"/>
<comment type="caution">
    <text evidence="1">The sequence shown here is derived from an EMBL/GenBank/DDBJ whole genome shotgun (WGS) entry which is preliminary data.</text>
</comment>